<keyword evidence="2" id="KW-1185">Reference proteome</keyword>
<evidence type="ECO:0000313" key="2">
    <source>
        <dbReference type="Proteomes" id="UP001439875"/>
    </source>
</evidence>
<proteinExistence type="predicted"/>
<reference evidence="1" key="1">
    <citation type="submission" date="2024-03" db="EMBL/GenBank/DDBJ databases">
        <title>Human intestinal bacterial collection.</title>
        <authorList>
            <person name="Pauvert C."/>
            <person name="Hitch T.C.A."/>
            <person name="Clavel T."/>
        </authorList>
    </citation>
    <scope>NUCLEOTIDE SEQUENCE</scope>
    <source>
        <strain evidence="1">CLA-AA-H227</strain>
    </source>
</reference>
<name>A0ACC6SF76_9BACI</name>
<sequence length="298" mass="32818">MIYDCIIVGGGIAGLQAAIQLGRYMHKVLVIDAGDGRSVLCRSYHNILGYPDGVSGEHLRTVGQSQAEKLGVQFLLAKVEGIERAEEFIVTVHNGTRYHGKRILIATGVMDRLPELPELFPCLGQSVYVCPDCDGYEIKDKPTIVLGSGNVGANMALTLTYWTDNLIYINHELQKIDADLLQRLNEKQITYYEVAIKSVLAQGHHFQGVILENKEKLEADRGFVAFGSNEVKSQLAKQLGVELLENKHIVVDPRTKMTIVKNVWAAGDIVAHSEQVTIAMGDGAQAAIWIHKSLLESK</sequence>
<gene>
    <name evidence="1" type="ORF">WMO40_18820</name>
</gene>
<evidence type="ECO:0000313" key="1">
    <source>
        <dbReference type="EMBL" id="MEQ2528732.1"/>
    </source>
</evidence>
<protein>
    <submittedName>
        <fullName evidence="1">NAD(P)/FAD-dependent oxidoreductase</fullName>
    </submittedName>
</protein>
<comment type="caution">
    <text evidence="1">The sequence shown here is derived from an EMBL/GenBank/DDBJ whole genome shotgun (WGS) entry which is preliminary data.</text>
</comment>
<accession>A0ACC6SF76</accession>
<dbReference type="EMBL" id="JBBMEW010000022">
    <property type="protein sequence ID" value="MEQ2528732.1"/>
    <property type="molecule type" value="Genomic_DNA"/>
</dbReference>
<dbReference type="Proteomes" id="UP001439875">
    <property type="component" value="Unassembled WGS sequence"/>
</dbReference>
<organism evidence="1 2">
    <name type="scientific">Robertmurraya yapensis</name>
    <name type="common">ex Hitch et al 2024</name>
    <dbReference type="NCBI Taxonomy" id="3133160"/>
    <lineage>
        <taxon>Bacteria</taxon>
        <taxon>Bacillati</taxon>
        <taxon>Bacillota</taxon>
        <taxon>Bacilli</taxon>
        <taxon>Bacillales</taxon>
        <taxon>Bacillaceae</taxon>
        <taxon>Robertmurraya</taxon>
    </lineage>
</organism>